<evidence type="ECO:0000259" key="2">
    <source>
        <dbReference type="Pfam" id="PF23622"/>
    </source>
</evidence>
<reference evidence="3" key="1">
    <citation type="submission" date="2022-07" db="EMBL/GenBank/DDBJ databases">
        <authorList>
            <person name="Macas J."/>
            <person name="Novak P."/>
            <person name="Neumann P."/>
        </authorList>
    </citation>
    <scope>NUCLEOTIDE SEQUENCE</scope>
</reference>
<feature type="domain" description="At1g61320/AtMIF1 LRR" evidence="2">
    <location>
        <begin position="74"/>
        <end position="218"/>
    </location>
</feature>
<organism evidence="3 4">
    <name type="scientific">Cuscuta europaea</name>
    <name type="common">European dodder</name>
    <dbReference type="NCBI Taxonomy" id="41803"/>
    <lineage>
        <taxon>Eukaryota</taxon>
        <taxon>Viridiplantae</taxon>
        <taxon>Streptophyta</taxon>
        <taxon>Embryophyta</taxon>
        <taxon>Tracheophyta</taxon>
        <taxon>Spermatophyta</taxon>
        <taxon>Magnoliopsida</taxon>
        <taxon>eudicotyledons</taxon>
        <taxon>Gunneridae</taxon>
        <taxon>Pentapetalae</taxon>
        <taxon>asterids</taxon>
        <taxon>lamiids</taxon>
        <taxon>Solanales</taxon>
        <taxon>Convolvulaceae</taxon>
        <taxon>Cuscuteae</taxon>
        <taxon>Cuscuta</taxon>
        <taxon>Cuscuta subgen. Cuscuta</taxon>
    </lineage>
</organism>
<protein>
    <recommendedName>
        <fullName evidence="2">At1g61320/AtMIF1 LRR domain-containing protein</fullName>
    </recommendedName>
</protein>
<dbReference type="Proteomes" id="UP001152484">
    <property type="component" value="Unassembled WGS sequence"/>
</dbReference>
<accession>A0A9P1EAX8</accession>
<proteinExistence type="predicted"/>
<dbReference type="AlphaFoldDB" id="A0A9P1EAX8"/>
<feature type="compositionally biased region" description="Acidic residues" evidence="1">
    <location>
        <begin position="224"/>
        <end position="253"/>
    </location>
</feature>
<dbReference type="EMBL" id="CAMAPE010000030">
    <property type="protein sequence ID" value="CAH9093416.1"/>
    <property type="molecule type" value="Genomic_DNA"/>
</dbReference>
<dbReference type="SUPFAM" id="SSF52047">
    <property type="entry name" value="RNI-like"/>
    <property type="match status" value="1"/>
</dbReference>
<dbReference type="PANTHER" id="PTHR31639:SF285">
    <property type="entry name" value="OS01G0730200 PROTEIN"/>
    <property type="match status" value="1"/>
</dbReference>
<dbReference type="Pfam" id="PF23622">
    <property type="entry name" value="LRR_At1g61320_AtMIF1"/>
    <property type="match status" value="1"/>
</dbReference>
<dbReference type="InterPro" id="IPR032675">
    <property type="entry name" value="LRR_dom_sf"/>
</dbReference>
<sequence length="479" mass="54723">MEGRDRINELPLDILDNILGLLSIEEAARTAILSTFLRDAWYGLTQLNFGPGFARAKFYGVYHYLDAIKKVLKHHRGPIRKFSFYYCWPVYKPDFDKLLRFVTQKGVEELYIESDNDCFRKYRLPYCIYTCRTLKILHLTGVRIEPISPPCIFPNVTSLYFRNVYFGYKNLLPCAIDVPLLQDMSFNRCVGIFCFNIMAPKLGSLTINNCSSYDMYDVDDEDDDGNGFVVDDDDNVDDDNSVSFSSDDDDADSDGFSSGASDSNSDSIGSDDEEEEDDDFSDDDGGGSGSEDVEDEDIDTLGGGFLPFHLDLRSIHKLHLCCDSIEYFVDEYNRKGLQRTALNVEYLEISGVLNPKFDNIYHFTNLLQKCPRLRELSLYFKFHDSDSPTSIGDISNLLEGLHGMHETHYMLRTLNISIIKGSKTEMLFMKGLLACFPTCQKLSISCCKKFSSRMEFEFKQTIKRLTRPLTIKSEIAFIH</sequence>
<evidence type="ECO:0000256" key="1">
    <source>
        <dbReference type="SAM" id="MobiDB-lite"/>
    </source>
</evidence>
<feature type="region of interest" description="Disordered" evidence="1">
    <location>
        <begin position="224"/>
        <end position="296"/>
    </location>
</feature>
<dbReference type="PANTHER" id="PTHR31639">
    <property type="entry name" value="F-BOX PROTEIN-LIKE"/>
    <property type="match status" value="1"/>
</dbReference>
<feature type="compositionally biased region" description="Acidic residues" evidence="1">
    <location>
        <begin position="269"/>
        <end position="296"/>
    </location>
</feature>
<keyword evidence="4" id="KW-1185">Reference proteome</keyword>
<dbReference type="InterPro" id="IPR036047">
    <property type="entry name" value="F-box-like_dom_sf"/>
</dbReference>
<dbReference type="SUPFAM" id="SSF81383">
    <property type="entry name" value="F-box domain"/>
    <property type="match status" value="1"/>
</dbReference>
<evidence type="ECO:0000313" key="4">
    <source>
        <dbReference type="Proteomes" id="UP001152484"/>
    </source>
</evidence>
<dbReference type="InterPro" id="IPR055357">
    <property type="entry name" value="LRR_At1g61320_AtMIF1"/>
</dbReference>
<dbReference type="Gene3D" id="3.80.10.10">
    <property type="entry name" value="Ribonuclease Inhibitor"/>
    <property type="match status" value="1"/>
</dbReference>
<feature type="compositionally biased region" description="Low complexity" evidence="1">
    <location>
        <begin position="254"/>
        <end position="268"/>
    </location>
</feature>
<gene>
    <name evidence="3" type="ORF">CEURO_LOCUS12354</name>
</gene>
<comment type="caution">
    <text evidence="3">The sequence shown here is derived from an EMBL/GenBank/DDBJ whole genome shotgun (WGS) entry which is preliminary data.</text>
</comment>
<dbReference type="OrthoDB" id="1282595at2759"/>
<evidence type="ECO:0000313" key="3">
    <source>
        <dbReference type="EMBL" id="CAH9093416.1"/>
    </source>
</evidence>
<name>A0A9P1EAX8_CUSEU</name>